<proteinExistence type="predicted"/>
<dbReference type="AlphaFoldDB" id="A0AB35HMF3"/>
<comment type="caution">
    <text evidence="1">The sequence shown here is derived from an EMBL/GenBank/DDBJ whole genome shotgun (WGS) entry which is preliminary data.</text>
</comment>
<dbReference type="RefSeq" id="WP_253209898.1">
    <property type="nucleotide sequence ID" value="NZ_JACACB010000003.1"/>
</dbReference>
<reference evidence="1" key="2">
    <citation type="journal article" date="2021" name="BMC Microbiol.">
        <title>The diversity among the species Tetragenococcus halophilus including new isolates from a lupine seed fermentation.</title>
        <authorList>
            <person name="Link T."/>
            <person name="Vogel R.F."/>
            <person name="Ehrmann M.A."/>
        </authorList>
    </citation>
    <scope>NUCLEOTIDE SEQUENCE</scope>
    <source>
        <strain evidence="1">TMW 2.2257</strain>
    </source>
</reference>
<sequence>MTTEDFKKQIQNLGYKTIDGSSDGKRITQVHILDSDILIAKVSTMIQYRLSTMNNKIGKRHSKLFDLLVTYAKTPIKDRR</sequence>
<name>A0AB35HMF3_TETHA</name>
<dbReference type="Proteomes" id="UP001057280">
    <property type="component" value="Unassembled WGS sequence"/>
</dbReference>
<gene>
    <name evidence="1" type="ORF">HXW75_01990</name>
</gene>
<reference evidence="1" key="1">
    <citation type="submission" date="2020-06" db="EMBL/GenBank/DDBJ databases">
        <authorList>
            <person name="Link T."/>
            <person name="Ehrmann M."/>
        </authorList>
    </citation>
    <scope>NUCLEOTIDE SEQUENCE</scope>
    <source>
        <strain evidence="1">TMW 2.2257</strain>
    </source>
</reference>
<dbReference type="EMBL" id="JACACB010000003">
    <property type="protein sequence ID" value="MCO8297239.1"/>
    <property type="molecule type" value="Genomic_DNA"/>
</dbReference>
<protein>
    <submittedName>
        <fullName evidence="1">Uncharacterized protein</fullName>
    </submittedName>
</protein>
<evidence type="ECO:0000313" key="2">
    <source>
        <dbReference type="Proteomes" id="UP001057280"/>
    </source>
</evidence>
<accession>A0AB35HMF3</accession>
<evidence type="ECO:0000313" key="1">
    <source>
        <dbReference type="EMBL" id="MCO8297239.1"/>
    </source>
</evidence>
<organism evidence="1 2">
    <name type="scientific">Tetragenococcus halophilus</name>
    <name type="common">Pediococcus halophilus</name>
    <dbReference type="NCBI Taxonomy" id="51669"/>
    <lineage>
        <taxon>Bacteria</taxon>
        <taxon>Bacillati</taxon>
        <taxon>Bacillota</taxon>
        <taxon>Bacilli</taxon>
        <taxon>Lactobacillales</taxon>
        <taxon>Enterococcaceae</taxon>
        <taxon>Tetragenococcus</taxon>
    </lineage>
</organism>